<dbReference type="EMBL" id="AP012292">
    <property type="protein sequence ID" value="BAL83972.1"/>
    <property type="molecule type" value="Genomic_DNA"/>
</dbReference>
<keyword evidence="1" id="KW-0812">Transmembrane</keyword>
<evidence type="ECO:0000313" key="3">
    <source>
        <dbReference type="Proteomes" id="UP000007887"/>
    </source>
</evidence>
<dbReference type="OrthoDB" id="6556312at2"/>
<dbReference type="PATRIC" id="fig|927704.6.peg.2344"/>
<dbReference type="HOGENOM" id="CLU_107068_0_0_9"/>
<sequence>MDNNEIKHVQDDERHPYQAPANNMEYIPDIQKEMSPHRDNASPFTKRIKKGAGILLLASVIALAIGMMCHTGTSVKAGNDAQTAMETRISTTLPVGARLMSKDDHYVGGDMTITHTSPAKKAKMYIWDYAAEDGDYVQVYVDGKPLGEPFMIKNKPVVFDVPTVGEIKVVGTRDGGGGITYAVRYELNQTTYFNGMDQGGNNVYTLVRE</sequence>
<dbReference type="AlphaFoldDB" id="I0GT85"/>
<evidence type="ECO:0000256" key="1">
    <source>
        <dbReference type="SAM" id="Phobius"/>
    </source>
</evidence>
<proteinExistence type="predicted"/>
<reference evidence="2 3" key="1">
    <citation type="submission" date="2011-10" db="EMBL/GenBank/DDBJ databases">
        <title>Whole genome sequence of Selenomonas ruminantium subsp. lactilytica TAM6421.</title>
        <authorList>
            <person name="Oguchi A."/>
            <person name="Ankai A."/>
            <person name="Kaneko J."/>
            <person name="Yamada-Narita S."/>
            <person name="Fukui S."/>
            <person name="Takahashi M."/>
            <person name="Onodera T."/>
            <person name="Kojima S."/>
            <person name="Fushimi T."/>
            <person name="Abe N."/>
            <person name="Kamio Y."/>
            <person name="Yamazaki S."/>
            <person name="Fujita N."/>
        </authorList>
    </citation>
    <scope>NUCLEOTIDE SEQUENCE [LARGE SCALE GENOMIC DNA]</scope>
    <source>
        <strain evidence="3">NBRC 103574 / TAM6421</strain>
    </source>
</reference>
<dbReference type="eggNOG" id="ENOG5031RDN">
    <property type="taxonomic scope" value="Bacteria"/>
</dbReference>
<dbReference type="KEGG" id="sri:SELR_22640"/>
<accession>I0GT85</accession>
<feature type="transmembrane region" description="Helical" evidence="1">
    <location>
        <begin position="51"/>
        <end position="68"/>
    </location>
</feature>
<name>I0GT85_SELRL</name>
<gene>
    <name evidence="2" type="ordered locus">SELR_22640</name>
</gene>
<protein>
    <submittedName>
        <fullName evidence="2">Uncharacterized protein</fullName>
    </submittedName>
</protein>
<dbReference type="RefSeq" id="WP_014425399.1">
    <property type="nucleotide sequence ID" value="NC_017068.1"/>
</dbReference>
<dbReference type="Proteomes" id="UP000007887">
    <property type="component" value="Chromosome"/>
</dbReference>
<keyword evidence="1" id="KW-0472">Membrane</keyword>
<keyword evidence="1" id="KW-1133">Transmembrane helix</keyword>
<evidence type="ECO:0000313" key="2">
    <source>
        <dbReference type="EMBL" id="BAL83972.1"/>
    </source>
</evidence>
<organism evidence="2 3">
    <name type="scientific">Selenomonas ruminantium subsp. lactilytica (strain NBRC 103574 / TAM6421)</name>
    <dbReference type="NCBI Taxonomy" id="927704"/>
    <lineage>
        <taxon>Bacteria</taxon>
        <taxon>Bacillati</taxon>
        <taxon>Bacillota</taxon>
        <taxon>Negativicutes</taxon>
        <taxon>Selenomonadales</taxon>
        <taxon>Selenomonadaceae</taxon>
        <taxon>Selenomonas</taxon>
    </lineage>
</organism>